<keyword evidence="2" id="KW-0597">Phosphoprotein</keyword>
<dbReference type="PANTHER" id="PTHR43775">
    <property type="entry name" value="FATTY ACID SYNTHASE"/>
    <property type="match status" value="1"/>
</dbReference>
<feature type="domain" description="Ketosynthase family 3 (KS3)" evidence="4">
    <location>
        <begin position="1"/>
        <end position="436"/>
    </location>
</feature>
<keyword evidence="6" id="KW-1185">Reference proteome</keyword>
<dbReference type="OrthoDB" id="329835at2759"/>
<dbReference type="EMBL" id="OC880338">
    <property type="protein sequence ID" value="CAD7641709.1"/>
    <property type="molecule type" value="Genomic_DNA"/>
</dbReference>
<gene>
    <name evidence="5" type="ORF">OSB1V03_LOCUS18787</name>
</gene>
<evidence type="ECO:0000256" key="3">
    <source>
        <dbReference type="ARBA" id="ARBA00022679"/>
    </source>
</evidence>
<dbReference type="Pfam" id="PF00109">
    <property type="entry name" value="ketoacyl-synt"/>
    <property type="match status" value="2"/>
</dbReference>
<organism evidence="5">
    <name type="scientific">Medioppia subpectinata</name>
    <dbReference type="NCBI Taxonomy" id="1979941"/>
    <lineage>
        <taxon>Eukaryota</taxon>
        <taxon>Metazoa</taxon>
        <taxon>Ecdysozoa</taxon>
        <taxon>Arthropoda</taxon>
        <taxon>Chelicerata</taxon>
        <taxon>Arachnida</taxon>
        <taxon>Acari</taxon>
        <taxon>Acariformes</taxon>
        <taxon>Sarcoptiformes</taxon>
        <taxon>Oribatida</taxon>
        <taxon>Brachypylina</taxon>
        <taxon>Oppioidea</taxon>
        <taxon>Oppiidae</taxon>
        <taxon>Medioppia</taxon>
    </lineage>
</organism>
<proteinExistence type="predicted"/>
<name>A0A7R9LJP6_9ACAR</name>
<dbReference type="SMART" id="SM00825">
    <property type="entry name" value="PKS_KS"/>
    <property type="match status" value="1"/>
</dbReference>
<dbReference type="CDD" id="cd00833">
    <property type="entry name" value="PKS"/>
    <property type="match status" value="1"/>
</dbReference>
<keyword evidence="3" id="KW-0808">Transferase</keyword>
<dbReference type="GO" id="GO:0006633">
    <property type="term" value="P:fatty acid biosynthetic process"/>
    <property type="evidence" value="ECO:0007669"/>
    <property type="project" value="InterPro"/>
</dbReference>
<dbReference type="InterPro" id="IPR020841">
    <property type="entry name" value="PKS_Beta-ketoAc_synthase_dom"/>
</dbReference>
<dbReference type="InterPro" id="IPR014030">
    <property type="entry name" value="Ketoacyl_synth_N"/>
</dbReference>
<protein>
    <recommendedName>
        <fullName evidence="4">Ketosynthase family 3 (KS3) domain-containing protein</fullName>
    </recommendedName>
</protein>
<dbReference type="InterPro" id="IPR018201">
    <property type="entry name" value="Ketoacyl_synth_AS"/>
</dbReference>
<sequence>MNQRMGKLMDLNRFDNTFFGLMDDLMLGMKPHERMALETTYEAIMDAGETPAERRESDPDFGRFPGNRKLLATLGPGHSLTRHTTISLSLPLSYTVGISPEKLRGSRRVGVYVGTTVYSNIESLLEEIQPDVMPTMEVLSMMNSITINTMAANRLSYVFDFRGPSMTIDTACSASLSALNVALNDIKLGNIDYAVVAGIHTTLQPLAIQIGQKGGILSPRGQSCPLDESADGFVKAEAVCCVLLQRRQSACRVYASVRSAGINNDGKKTIEYASVRSAGINNDGKKTIGMFCPSSEAQEELMVDTYTKAGIDPLELTYIEAHLTGTKVGDPAEVLAIYRAYCERTGRTQPLPLGTLKSNMGHSEGASGLTSLIKVMIAFENECIPPNLNIKNLKQEIRQYCPPLLPVTQKLKYKPGLAAVNNFGIGGVNDHVIVEPNPRVPSGDSHRLCEPMAR</sequence>
<dbReference type="GO" id="GO:0004315">
    <property type="term" value="F:3-oxoacyl-[acyl-carrier-protein] synthase activity"/>
    <property type="evidence" value="ECO:0007669"/>
    <property type="project" value="InterPro"/>
</dbReference>
<dbReference type="SUPFAM" id="SSF53901">
    <property type="entry name" value="Thiolase-like"/>
    <property type="match status" value="3"/>
</dbReference>
<feature type="non-terminal residue" evidence="5">
    <location>
        <position position="454"/>
    </location>
</feature>
<accession>A0A7R9LJP6</accession>
<dbReference type="InterPro" id="IPR050091">
    <property type="entry name" value="PKS_NRPS_Biosynth_Enz"/>
</dbReference>
<dbReference type="InterPro" id="IPR016039">
    <property type="entry name" value="Thiolase-like"/>
</dbReference>
<keyword evidence="1" id="KW-0596">Phosphopantetheine</keyword>
<dbReference type="PROSITE" id="PS52004">
    <property type="entry name" value="KS3_2"/>
    <property type="match status" value="1"/>
</dbReference>
<evidence type="ECO:0000313" key="6">
    <source>
        <dbReference type="Proteomes" id="UP000759131"/>
    </source>
</evidence>
<evidence type="ECO:0000313" key="5">
    <source>
        <dbReference type="EMBL" id="CAD7641709.1"/>
    </source>
</evidence>
<dbReference type="Pfam" id="PF02801">
    <property type="entry name" value="Ketoacyl-synt_C"/>
    <property type="match status" value="1"/>
</dbReference>
<dbReference type="PROSITE" id="PS00606">
    <property type="entry name" value="KS3_1"/>
    <property type="match status" value="1"/>
</dbReference>
<reference evidence="5" key="1">
    <citation type="submission" date="2020-11" db="EMBL/GenBank/DDBJ databases">
        <authorList>
            <person name="Tran Van P."/>
        </authorList>
    </citation>
    <scope>NUCLEOTIDE SEQUENCE</scope>
</reference>
<dbReference type="Gene3D" id="3.40.47.10">
    <property type="match status" value="2"/>
</dbReference>
<dbReference type="GO" id="GO:0004312">
    <property type="term" value="F:fatty acid synthase activity"/>
    <property type="evidence" value="ECO:0007669"/>
    <property type="project" value="TreeGrafter"/>
</dbReference>
<evidence type="ECO:0000256" key="2">
    <source>
        <dbReference type="ARBA" id="ARBA00022553"/>
    </source>
</evidence>
<evidence type="ECO:0000256" key="1">
    <source>
        <dbReference type="ARBA" id="ARBA00022450"/>
    </source>
</evidence>
<dbReference type="EMBL" id="CAJPIZ010025763">
    <property type="protein sequence ID" value="CAG2118837.1"/>
    <property type="molecule type" value="Genomic_DNA"/>
</dbReference>
<dbReference type="InterPro" id="IPR014031">
    <property type="entry name" value="Ketoacyl_synth_C"/>
</dbReference>
<evidence type="ECO:0000259" key="4">
    <source>
        <dbReference type="PROSITE" id="PS52004"/>
    </source>
</evidence>
<dbReference type="Proteomes" id="UP000759131">
    <property type="component" value="Unassembled WGS sequence"/>
</dbReference>
<dbReference type="AlphaFoldDB" id="A0A7R9LJP6"/>
<dbReference type="PANTHER" id="PTHR43775:SF37">
    <property type="entry name" value="SI:DKEY-61P9.11"/>
    <property type="match status" value="1"/>
</dbReference>